<dbReference type="EMBL" id="JACXVP010000002">
    <property type="protein sequence ID" value="KAG5628118.1"/>
    <property type="molecule type" value="Genomic_DNA"/>
</dbReference>
<protein>
    <submittedName>
        <fullName evidence="1">Uncharacterized protein</fullName>
    </submittedName>
</protein>
<reference evidence="1 2" key="1">
    <citation type="submission" date="2020-09" db="EMBL/GenBank/DDBJ databases">
        <title>De no assembly of potato wild relative species, Solanum commersonii.</title>
        <authorList>
            <person name="Cho K."/>
        </authorList>
    </citation>
    <scope>NUCLEOTIDE SEQUENCE [LARGE SCALE GENOMIC DNA]</scope>
    <source>
        <strain evidence="1">LZ3.2</strain>
        <tissue evidence="1">Leaf</tissue>
    </source>
</reference>
<accession>A0A9J6AUA5</accession>
<keyword evidence="2" id="KW-1185">Reference proteome</keyword>
<gene>
    <name evidence="1" type="ORF">H5410_013336</name>
</gene>
<evidence type="ECO:0000313" key="1">
    <source>
        <dbReference type="EMBL" id="KAG5628118.1"/>
    </source>
</evidence>
<evidence type="ECO:0000313" key="2">
    <source>
        <dbReference type="Proteomes" id="UP000824120"/>
    </source>
</evidence>
<dbReference type="PANTHER" id="PTHR31286">
    <property type="entry name" value="GLYCINE-RICH CELL WALL STRUCTURAL PROTEIN 1.8-LIKE"/>
    <property type="match status" value="1"/>
</dbReference>
<dbReference type="Proteomes" id="UP000824120">
    <property type="component" value="Chromosome 2"/>
</dbReference>
<dbReference type="OrthoDB" id="1751950at2759"/>
<dbReference type="AlphaFoldDB" id="A0A9J6AUA5"/>
<sequence>MVVVWISLPRLLPNLFAKRSLLSRASAVGKPIGIEKATQDKTRPSTTRVKVILDLMGKHPKRMRLQYMDEQTGHNENSCRLILKKNQDNNHKYDVVVGEEQFNGEKFKVAYANNNDIAMVEAINNDGDRVVDTCQQSRILRFWYKLDGITSDWVVHVVNLEYDQASDPKIPAAGVLSGKDPSLAMIEDPGQANKVLKKSYEPEDVVSRLSPITTYDIDLGNDMFDKDDDDDMIDILFEKLQTQPLLQIQQLQPELLHQFIAATTTTDVISEVVVFFAAVIGEAVVFVDVVFGEAVVGCCCNW</sequence>
<dbReference type="PANTHER" id="PTHR31286:SF104">
    <property type="entry name" value="PEROXIDASE"/>
    <property type="match status" value="1"/>
</dbReference>
<proteinExistence type="predicted"/>
<comment type="caution">
    <text evidence="1">The sequence shown here is derived from an EMBL/GenBank/DDBJ whole genome shotgun (WGS) entry which is preliminary data.</text>
</comment>
<name>A0A9J6AUA5_SOLCO</name>
<dbReference type="InterPro" id="IPR040256">
    <property type="entry name" value="At4g02000-like"/>
</dbReference>
<organism evidence="1 2">
    <name type="scientific">Solanum commersonii</name>
    <name type="common">Commerson's wild potato</name>
    <name type="synonym">Commerson's nightshade</name>
    <dbReference type="NCBI Taxonomy" id="4109"/>
    <lineage>
        <taxon>Eukaryota</taxon>
        <taxon>Viridiplantae</taxon>
        <taxon>Streptophyta</taxon>
        <taxon>Embryophyta</taxon>
        <taxon>Tracheophyta</taxon>
        <taxon>Spermatophyta</taxon>
        <taxon>Magnoliopsida</taxon>
        <taxon>eudicotyledons</taxon>
        <taxon>Gunneridae</taxon>
        <taxon>Pentapetalae</taxon>
        <taxon>asterids</taxon>
        <taxon>lamiids</taxon>
        <taxon>Solanales</taxon>
        <taxon>Solanaceae</taxon>
        <taxon>Solanoideae</taxon>
        <taxon>Solaneae</taxon>
        <taxon>Solanum</taxon>
    </lineage>
</organism>